<dbReference type="PANTHER" id="PTHR21113">
    <property type="entry name" value="AGAP001705-PA"/>
    <property type="match status" value="1"/>
</dbReference>
<keyword evidence="1" id="KW-0812">Transmembrane</keyword>
<evidence type="ECO:0000313" key="4">
    <source>
        <dbReference type="Proteomes" id="UP001642540"/>
    </source>
</evidence>
<sequence length="236" mass="26089">MGNRSHFVVCCCVEVFLACILSSLLLHIAGHGRLMEPPNRSSLWRFPEFDQHAPPINYNDNELFCGGFPAQHEFNGGRCGVCGDNYNDTRPRANEHKGQYGNGIISRNYTQGQNITSVVELTFGHLGHFEFRLCKLQDSAQTEAEDCFDQYLLSLADGSGTKFPVPDLGAHWYRVDLTLPEELECEHCVLQWHYVAGNSWGNCGNGTEAIGCGPQETFRGCSDIAISLAGNATDSH</sequence>
<dbReference type="Pfam" id="PF03067">
    <property type="entry name" value="LPMO_10"/>
    <property type="match status" value="1"/>
</dbReference>
<gene>
    <name evidence="3" type="ORF">ODALV1_LOCUS13361</name>
</gene>
<keyword evidence="4" id="KW-1185">Reference proteome</keyword>
<comment type="caution">
    <text evidence="3">The sequence shown here is derived from an EMBL/GenBank/DDBJ whole genome shotgun (WGS) entry which is preliminary data.</text>
</comment>
<evidence type="ECO:0000259" key="2">
    <source>
        <dbReference type="Pfam" id="PF03067"/>
    </source>
</evidence>
<evidence type="ECO:0000313" key="3">
    <source>
        <dbReference type="EMBL" id="CAL8109433.1"/>
    </source>
</evidence>
<keyword evidence="1" id="KW-1133">Transmembrane helix</keyword>
<reference evidence="3 4" key="1">
    <citation type="submission" date="2024-08" db="EMBL/GenBank/DDBJ databases">
        <authorList>
            <person name="Cucini C."/>
            <person name="Frati F."/>
        </authorList>
    </citation>
    <scope>NUCLEOTIDE SEQUENCE [LARGE SCALE GENOMIC DNA]</scope>
</reference>
<dbReference type="PANTHER" id="PTHR21113:SF4">
    <property type="entry name" value="CHITIN-BINDING TYPE-4 DOMAIN-CONTAINING PROTEIN"/>
    <property type="match status" value="1"/>
</dbReference>
<proteinExistence type="predicted"/>
<feature type="domain" description="Chitin-binding type-4" evidence="2">
    <location>
        <begin position="31"/>
        <end position="224"/>
    </location>
</feature>
<evidence type="ECO:0000256" key="1">
    <source>
        <dbReference type="SAM" id="Phobius"/>
    </source>
</evidence>
<dbReference type="EMBL" id="CAXLJM020000041">
    <property type="protein sequence ID" value="CAL8109433.1"/>
    <property type="molecule type" value="Genomic_DNA"/>
</dbReference>
<name>A0ABP1QS99_9HEXA</name>
<dbReference type="Proteomes" id="UP001642540">
    <property type="component" value="Unassembled WGS sequence"/>
</dbReference>
<keyword evidence="1" id="KW-0472">Membrane</keyword>
<accession>A0ABP1QS99</accession>
<dbReference type="InterPro" id="IPR004302">
    <property type="entry name" value="Cellulose/chitin-bd_N"/>
</dbReference>
<protein>
    <recommendedName>
        <fullName evidence="2">Chitin-binding type-4 domain-containing protein</fullName>
    </recommendedName>
</protein>
<organism evidence="3 4">
    <name type="scientific">Orchesella dallaii</name>
    <dbReference type="NCBI Taxonomy" id="48710"/>
    <lineage>
        <taxon>Eukaryota</taxon>
        <taxon>Metazoa</taxon>
        <taxon>Ecdysozoa</taxon>
        <taxon>Arthropoda</taxon>
        <taxon>Hexapoda</taxon>
        <taxon>Collembola</taxon>
        <taxon>Entomobryomorpha</taxon>
        <taxon>Entomobryoidea</taxon>
        <taxon>Orchesellidae</taxon>
        <taxon>Orchesellinae</taxon>
        <taxon>Orchesella</taxon>
    </lineage>
</organism>
<feature type="transmembrane region" description="Helical" evidence="1">
    <location>
        <begin position="6"/>
        <end position="30"/>
    </location>
</feature>